<evidence type="ECO:0000256" key="1">
    <source>
        <dbReference type="SAM" id="Phobius"/>
    </source>
</evidence>
<dbReference type="EMBL" id="LT629736">
    <property type="protein sequence ID" value="SDS30286.1"/>
    <property type="molecule type" value="Genomic_DNA"/>
</dbReference>
<dbReference type="Pfam" id="PF07578">
    <property type="entry name" value="LAB_N"/>
    <property type="match status" value="1"/>
</dbReference>
<keyword evidence="1" id="KW-0812">Transmembrane</keyword>
<evidence type="ECO:0000313" key="3">
    <source>
        <dbReference type="EMBL" id="SDS30286.1"/>
    </source>
</evidence>
<dbReference type="GO" id="GO:0009245">
    <property type="term" value="P:lipid A biosynthetic process"/>
    <property type="evidence" value="ECO:0007669"/>
    <property type="project" value="InterPro"/>
</dbReference>
<accession>A0A1H1R464</accession>
<feature type="transmembrane region" description="Helical" evidence="1">
    <location>
        <begin position="36"/>
        <end position="57"/>
    </location>
</feature>
<dbReference type="GO" id="GO:0016020">
    <property type="term" value="C:membrane"/>
    <property type="evidence" value="ECO:0007669"/>
    <property type="project" value="GOC"/>
</dbReference>
<dbReference type="SMART" id="SM01259">
    <property type="entry name" value="LAB_N"/>
    <property type="match status" value="1"/>
</dbReference>
<keyword evidence="1" id="KW-1133">Transmembrane helix</keyword>
<evidence type="ECO:0000313" key="4">
    <source>
        <dbReference type="Proteomes" id="UP000243207"/>
    </source>
</evidence>
<gene>
    <name evidence="3" type="ORF">SAMN05216421_1277</name>
</gene>
<proteinExistence type="predicted"/>
<dbReference type="Gene3D" id="1.20.1280.290">
    <property type="match status" value="1"/>
</dbReference>
<name>A0A1H1R464_9GAMM</name>
<sequence length="99" mass="11517">MAKETLWLAVGFAGQLAFTGRFALQWLYSEYKKRSIIPLGFWYLSLVGSALLLAYAIYRRDPVFIVGQSFGFIVYIRNLQLIRKRHQLEQSRAEGRDEV</sequence>
<dbReference type="RefSeq" id="WP_093392363.1">
    <property type="nucleotide sequence ID" value="NZ_LT629736.1"/>
</dbReference>
<feature type="domain" description="Lipid A biosynthesis N-terminal" evidence="2">
    <location>
        <begin position="10"/>
        <end position="81"/>
    </location>
</feature>
<dbReference type="OrthoDB" id="9793186at2"/>
<feature type="transmembrane region" description="Helical" evidence="1">
    <location>
        <begin position="6"/>
        <end position="24"/>
    </location>
</feature>
<evidence type="ECO:0000259" key="2">
    <source>
        <dbReference type="SMART" id="SM01259"/>
    </source>
</evidence>
<dbReference type="Proteomes" id="UP000243207">
    <property type="component" value="Chromosome I"/>
</dbReference>
<reference evidence="4" key="1">
    <citation type="submission" date="2016-10" db="EMBL/GenBank/DDBJ databases">
        <authorList>
            <person name="Varghese N."/>
            <person name="Submissions S."/>
        </authorList>
    </citation>
    <scope>NUCLEOTIDE SEQUENCE [LARGE SCALE GENOMIC DNA]</scope>
    <source>
        <strain evidence="4">NRRL B-51270</strain>
    </source>
</reference>
<dbReference type="STRING" id="487184.SAMN05216421_1277"/>
<keyword evidence="4" id="KW-1185">Reference proteome</keyword>
<keyword evidence="1" id="KW-0472">Membrane</keyword>
<organism evidence="3 4">
    <name type="scientific">Halopseudomonas xinjiangensis</name>
    <dbReference type="NCBI Taxonomy" id="487184"/>
    <lineage>
        <taxon>Bacteria</taxon>
        <taxon>Pseudomonadati</taxon>
        <taxon>Pseudomonadota</taxon>
        <taxon>Gammaproteobacteria</taxon>
        <taxon>Pseudomonadales</taxon>
        <taxon>Pseudomonadaceae</taxon>
        <taxon>Halopseudomonas</taxon>
    </lineage>
</organism>
<dbReference type="InterPro" id="IPR011499">
    <property type="entry name" value="Lipid_A_biosynth_N"/>
</dbReference>
<dbReference type="GO" id="GO:0008915">
    <property type="term" value="F:lipid-A-disaccharide synthase activity"/>
    <property type="evidence" value="ECO:0007669"/>
    <property type="project" value="InterPro"/>
</dbReference>
<protein>
    <submittedName>
        <fullName evidence="3">Lipid A Biosynthesis N-terminal domain-containing protein</fullName>
    </submittedName>
</protein>
<dbReference type="AlphaFoldDB" id="A0A1H1R464"/>
<feature type="transmembrane region" description="Helical" evidence="1">
    <location>
        <begin position="63"/>
        <end position="82"/>
    </location>
</feature>